<feature type="region of interest" description="Disordered" evidence="1">
    <location>
        <begin position="1"/>
        <end position="28"/>
    </location>
</feature>
<proteinExistence type="predicted"/>
<organism evidence="2 3">
    <name type="scientific">Streptomyces coeruleofuscus</name>
    <dbReference type="NCBI Taxonomy" id="66879"/>
    <lineage>
        <taxon>Bacteria</taxon>
        <taxon>Bacillati</taxon>
        <taxon>Actinomycetota</taxon>
        <taxon>Actinomycetes</taxon>
        <taxon>Kitasatosporales</taxon>
        <taxon>Streptomycetaceae</taxon>
        <taxon>Streptomyces</taxon>
    </lineage>
</organism>
<gene>
    <name evidence="2" type="ORF">GCM10010255_71440</name>
</gene>
<dbReference type="EMBL" id="BAAASE010000012">
    <property type="protein sequence ID" value="GAA2420776.1"/>
    <property type="molecule type" value="Genomic_DNA"/>
</dbReference>
<name>A0ABP5W632_9ACTN</name>
<evidence type="ECO:0000313" key="2">
    <source>
        <dbReference type="EMBL" id="GAA2420776.1"/>
    </source>
</evidence>
<evidence type="ECO:0000313" key="3">
    <source>
        <dbReference type="Proteomes" id="UP001499986"/>
    </source>
</evidence>
<keyword evidence="3" id="KW-1185">Reference proteome</keyword>
<protein>
    <submittedName>
        <fullName evidence="2">Uncharacterized protein</fullName>
    </submittedName>
</protein>
<sequence length="69" mass="6809">MTPLPQGFHRCITGDIGPAGQDGIAGGERAEDLVQLAAADRVGQGRQDGAGVPLSGAGPGVADTLATLR</sequence>
<comment type="caution">
    <text evidence="2">The sequence shown here is derived from an EMBL/GenBank/DDBJ whole genome shotgun (WGS) entry which is preliminary data.</text>
</comment>
<feature type="region of interest" description="Disordered" evidence="1">
    <location>
        <begin position="44"/>
        <end position="69"/>
    </location>
</feature>
<dbReference type="Proteomes" id="UP001499986">
    <property type="component" value="Unassembled WGS sequence"/>
</dbReference>
<evidence type="ECO:0000256" key="1">
    <source>
        <dbReference type="SAM" id="MobiDB-lite"/>
    </source>
</evidence>
<reference evidence="3" key="1">
    <citation type="journal article" date="2019" name="Int. J. Syst. Evol. Microbiol.">
        <title>The Global Catalogue of Microorganisms (GCM) 10K type strain sequencing project: providing services to taxonomists for standard genome sequencing and annotation.</title>
        <authorList>
            <consortium name="The Broad Institute Genomics Platform"/>
            <consortium name="The Broad Institute Genome Sequencing Center for Infectious Disease"/>
            <person name="Wu L."/>
            <person name="Ma J."/>
        </authorList>
    </citation>
    <scope>NUCLEOTIDE SEQUENCE [LARGE SCALE GENOMIC DNA]</scope>
    <source>
        <strain evidence="3">JCM 4358</strain>
    </source>
</reference>
<accession>A0ABP5W632</accession>